<accession>A0AAV4NGZ3</accession>
<reference evidence="2 3" key="1">
    <citation type="submission" date="2021-06" db="EMBL/GenBank/DDBJ databases">
        <title>Caerostris darwini draft genome.</title>
        <authorList>
            <person name="Kono N."/>
            <person name="Arakawa K."/>
        </authorList>
    </citation>
    <scope>NUCLEOTIDE SEQUENCE [LARGE SCALE GENOMIC DNA]</scope>
</reference>
<dbReference type="EMBL" id="BPLQ01001561">
    <property type="protein sequence ID" value="GIX82991.1"/>
    <property type="molecule type" value="Genomic_DNA"/>
</dbReference>
<gene>
    <name evidence="2" type="ORF">CDAR_185551</name>
</gene>
<keyword evidence="3" id="KW-1185">Reference proteome</keyword>
<dbReference type="Proteomes" id="UP001054837">
    <property type="component" value="Unassembled WGS sequence"/>
</dbReference>
<name>A0AAV4NGZ3_9ARAC</name>
<comment type="caution">
    <text evidence="2">The sequence shown here is derived from an EMBL/GenBank/DDBJ whole genome shotgun (WGS) entry which is preliminary data.</text>
</comment>
<dbReference type="AlphaFoldDB" id="A0AAV4NGZ3"/>
<proteinExistence type="predicted"/>
<evidence type="ECO:0000256" key="1">
    <source>
        <dbReference type="SAM" id="MobiDB-lite"/>
    </source>
</evidence>
<evidence type="ECO:0000313" key="2">
    <source>
        <dbReference type="EMBL" id="GIX82991.1"/>
    </source>
</evidence>
<feature type="region of interest" description="Disordered" evidence="1">
    <location>
        <begin position="1"/>
        <end position="51"/>
    </location>
</feature>
<protein>
    <submittedName>
        <fullName evidence="2">Uncharacterized protein</fullName>
    </submittedName>
</protein>
<organism evidence="2 3">
    <name type="scientific">Caerostris darwini</name>
    <dbReference type="NCBI Taxonomy" id="1538125"/>
    <lineage>
        <taxon>Eukaryota</taxon>
        <taxon>Metazoa</taxon>
        <taxon>Ecdysozoa</taxon>
        <taxon>Arthropoda</taxon>
        <taxon>Chelicerata</taxon>
        <taxon>Arachnida</taxon>
        <taxon>Araneae</taxon>
        <taxon>Araneomorphae</taxon>
        <taxon>Entelegynae</taxon>
        <taxon>Araneoidea</taxon>
        <taxon>Araneidae</taxon>
        <taxon>Caerostris</taxon>
    </lineage>
</organism>
<sequence length="160" mass="17909">MSRNKNKTFELKKSVENPQEESSKKSNAGGQDKPVGWEAPGKNREPLDGIHGNISHTMVGKSLLTQFTDHSSIGKNNYYLAEDLSSVLATICVTLLTIHRSFSVRLFQRCPLPALLLRILLPPHVDHQQVDLGKWVDEEGTVILQREVIGIRKRNCIRAG</sequence>
<evidence type="ECO:0000313" key="3">
    <source>
        <dbReference type="Proteomes" id="UP001054837"/>
    </source>
</evidence>